<dbReference type="AlphaFoldDB" id="A0AAW1VHD9"/>
<gene>
    <name evidence="1" type="ORF">WA026_022283</name>
</gene>
<dbReference type="Proteomes" id="UP001431783">
    <property type="component" value="Unassembled WGS sequence"/>
</dbReference>
<evidence type="ECO:0000313" key="1">
    <source>
        <dbReference type="EMBL" id="KAK9892821.1"/>
    </source>
</evidence>
<accession>A0AAW1VHD9</accession>
<protein>
    <submittedName>
        <fullName evidence="1">Uncharacterized protein</fullName>
    </submittedName>
</protein>
<comment type="caution">
    <text evidence="1">The sequence shown here is derived from an EMBL/GenBank/DDBJ whole genome shotgun (WGS) entry which is preliminary data.</text>
</comment>
<organism evidence="1 2">
    <name type="scientific">Henosepilachna vigintioctopunctata</name>
    <dbReference type="NCBI Taxonomy" id="420089"/>
    <lineage>
        <taxon>Eukaryota</taxon>
        <taxon>Metazoa</taxon>
        <taxon>Ecdysozoa</taxon>
        <taxon>Arthropoda</taxon>
        <taxon>Hexapoda</taxon>
        <taxon>Insecta</taxon>
        <taxon>Pterygota</taxon>
        <taxon>Neoptera</taxon>
        <taxon>Endopterygota</taxon>
        <taxon>Coleoptera</taxon>
        <taxon>Polyphaga</taxon>
        <taxon>Cucujiformia</taxon>
        <taxon>Coccinelloidea</taxon>
        <taxon>Coccinellidae</taxon>
        <taxon>Epilachninae</taxon>
        <taxon>Epilachnini</taxon>
        <taxon>Henosepilachna</taxon>
    </lineage>
</organism>
<dbReference type="EMBL" id="JARQZJ010000139">
    <property type="protein sequence ID" value="KAK9892821.1"/>
    <property type="molecule type" value="Genomic_DNA"/>
</dbReference>
<evidence type="ECO:0000313" key="2">
    <source>
        <dbReference type="Proteomes" id="UP001431783"/>
    </source>
</evidence>
<reference evidence="1 2" key="1">
    <citation type="submission" date="2023-03" db="EMBL/GenBank/DDBJ databases">
        <title>Genome insight into feeding habits of ladybird beetles.</title>
        <authorList>
            <person name="Li H.-S."/>
            <person name="Huang Y.-H."/>
            <person name="Pang H."/>
        </authorList>
    </citation>
    <scope>NUCLEOTIDE SEQUENCE [LARGE SCALE GENOMIC DNA]</scope>
    <source>
        <strain evidence="1">SYSU_2023b</strain>
        <tissue evidence="1">Whole body</tissue>
    </source>
</reference>
<keyword evidence="2" id="KW-1185">Reference proteome</keyword>
<proteinExistence type="predicted"/>
<name>A0AAW1VHD9_9CUCU</name>
<sequence length="215" mass="23808">MASLEVFPTELNKINKNKLIEMIYFKRVPENVLLSENVQSHINSVNLYGYVSFVSSCEFQDALSENSSPNLEVQLRIVGLENEHSVGEAGCDVADIDNISQQPSSAIRSKLEFQQNARNDRQSDSVSANYASALDTGTKKDKKVSVFGLAKLNAESTTMFFGADRFAWVHLGRAALKTSEEADMNHLTQKFPGKKLVLEALPVEQNAKSCSFILI</sequence>